<accession>A0A9W6K2P2</accession>
<name>A0A9W6K2P2_9PSED</name>
<organism evidence="1 2">
    <name type="scientific">Pseudomonas turukhanskensis</name>
    <dbReference type="NCBI Taxonomy" id="1806536"/>
    <lineage>
        <taxon>Bacteria</taxon>
        <taxon>Pseudomonadati</taxon>
        <taxon>Pseudomonadota</taxon>
        <taxon>Gammaproteobacteria</taxon>
        <taxon>Pseudomonadales</taxon>
        <taxon>Pseudomonadaceae</taxon>
        <taxon>Pseudomonas</taxon>
    </lineage>
</organism>
<sequence length="104" mass="11824">MKYPVKHLFNAFPTYEITFSPRPDTSVLLTLKNARETFSKVIEPAMIFNEKMVGRLIRELRRDMKIANGSLSLNTEQGAFLANRANQAAQAQRQAQAPKQWLSA</sequence>
<comment type="caution">
    <text evidence="1">The sequence shown here is derived from an EMBL/GenBank/DDBJ whole genome shotgun (WGS) entry which is preliminary data.</text>
</comment>
<keyword evidence="2" id="KW-1185">Reference proteome</keyword>
<reference evidence="1" key="2">
    <citation type="submission" date="2023-01" db="EMBL/GenBank/DDBJ databases">
        <authorList>
            <person name="Sun Q."/>
            <person name="Evtushenko L."/>
        </authorList>
    </citation>
    <scope>NUCLEOTIDE SEQUENCE</scope>
    <source>
        <strain evidence="1">VKM B-2935</strain>
    </source>
</reference>
<dbReference type="EMBL" id="BSFN01000003">
    <property type="protein sequence ID" value="GLK88440.1"/>
    <property type="molecule type" value="Genomic_DNA"/>
</dbReference>
<evidence type="ECO:0008006" key="3">
    <source>
        <dbReference type="Google" id="ProtNLM"/>
    </source>
</evidence>
<proteinExistence type="predicted"/>
<dbReference type="AlphaFoldDB" id="A0A9W6K2P2"/>
<dbReference type="InterPro" id="IPR021898">
    <property type="entry name" value="DUF3509"/>
</dbReference>
<dbReference type="Proteomes" id="UP001143328">
    <property type="component" value="Unassembled WGS sequence"/>
</dbReference>
<dbReference type="Pfam" id="PF12021">
    <property type="entry name" value="DUF3509"/>
    <property type="match status" value="1"/>
</dbReference>
<reference evidence="1" key="1">
    <citation type="journal article" date="2014" name="Int. J. Syst. Evol. Microbiol.">
        <title>Complete genome sequence of Corynebacterium casei LMG S-19264T (=DSM 44701T), isolated from a smear-ripened cheese.</title>
        <authorList>
            <consortium name="US DOE Joint Genome Institute (JGI-PGF)"/>
            <person name="Walter F."/>
            <person name="Albersmeier A."/>
            <person name="Kalinowski J."/>
            <person name="Ruckert C."/>
        </authorList>
    </citation>
    <scope>NUCLEOTIDE SEQUENCE</scope>
    <source>
        <strain evidence="1">VKM B-2935</strain>
    </source>
</reference>
<protein>
    <recommendedName>
        <fullName evidence="3">DUF3509 domain-containing protein</fullName>
    </recommendedName>
</protein>
<evidence type="ECO:0000313" key="2">
    <source>
        <dbReference type="Proteomes" id="UP001143328"/>
    </source>
</evidence>
<dbReference type="RefSeq" id="WP_271194656.1">
    <property type="nucleotide sequence ID" value="NZ_BSFN01000003.1"/>
</dbReference>
<gene>
    <name evidence="1" type="ORF">GCM10017655_15020</name>
</gene>
<evidence type="ECO:0000313" key="1">
    <source>
        <dbReference type="EMBL" id="GLK88440.1"/>
    </source>
</evidence>